<dbReference type="AlphaFoldDB" id="A0A810N0M6"/>
<dbReference type="Proteomes" id="UP000680866">
    <property type="component" value="Chromosome"/>
</dbReference>
<dbReference type="KEGG" id="pry:Prubr_41520"/>
<reference evidence="1" key="1">
    <citation type="submission" date="2020-08" db="EMBL/GenBank/DDBJ databases">
        <title>Whole genome shotgun sequence of Polymorphospora rubra NBRC 101157.</title>
        <authorList>
            <person name="Komaki H."/>
            <person name="Tamura T."/>
        </authorList>
    </citation>
    <scope>NUCLEOTIDE SEQUENCE</scope>
    <source>
        <strain evidence="1">NBRC 101157</strain>
    </source>
</reference>
<proteinExistence type="predicted"/>
<organism evidence="1 2">
    <name type="scientific">Polymorphospora rubra</name>
    <dbReference type="NCBI Taxonomy" id="338584"/>
    <lineage>
        <taxon>Bacteria</taxon>
        <taxon>Bacillati</taxon>
        <taxon>Actinomycetota</taxon>
        <taxon>Actinomycetes</taxon>
        <taxon>Micromonosporales</taxon>
        <taxon>Micromonosporaceae</taxon>
        <taxon>Polymorphospora</taxon>
    </lineage>
</organism>
<keyword evidence="2" id="KW-1185">Reference proteome</keyword>
<gene>
    <name evidence="1" type="ORF">Prubr_41520</name>
</gene>
<sequence>MVSVQVAPARKAPRLRLTRRGRLVVVLLFVMVAATVAAFGAPPARAAVPSVPGLPVTAERPQVLDG</sequence>
<accession>A0A810N0M6</accession>
<name>A0A810N0M6_9ACTN</name>
<protein>
    <submittedName>
        <fullName evidence="1">Uncharacterized protein</fullName>
    </submittedName>
</protein>
<evidence type="ECO:0000313" key="1">
    <source>
        <dbReference type="EMBL" id="BCJ67131.1"/>
    </source>
</evidence>
<dbReference type="EMBL" id="AP023359">
    <property type="protein sequence ID" value="BCJ67131.1"/>
    <property type="molecule type" value="Genomic_DNA"/>
</dbReference>
<evidence type="ECO:0000313" key="2">
    <source>
        <dbReference type="Proteomes" id="UP000680866"/>
    </source>
</evidence>